<proteinExistence type="predicted"/>
<organism evidence="1 2">
    <name type="scientific">Ceraceosorus bombacis</name>
    <dbReference type="NCBI Taxonomy" id="401625"/>
    <lineage>
        <taxon>Eukaryota</taxon>
        <taxon>Fungi</taxon>
        <taxon>Dikarya</taxon>
        <taxon>Basidiomycota</taxon>
        <taxon>Ustilaginomycotina</taxon>
        <taxon>Exobasidiomycetes</taxon>
        <taxon>Ceraceosorales</taxon>
        <taxon>Ceraceosoraceae</taxon>
        <taxon>Ceraceosorus</taxon>
    </lineage>
</organism>
<accession>A0A0P1BGZ0</accession>
<dbReference type="EMBL" id="CCYA01000248">
    <property type="protein sequence ID" value="CEH14797.1"/>
    <property type="molecule type" value="Genomic_DNA"/>
</dbReference>
<dbReference type="Proteomes" id="UP000054845">
    <property type="component" value="Unassembled WGS sequence"/>
</dbReference>
<protein>
    <submittedName>
        <fullName evidence="1">Uncharacterized protein</fullName>
    </submittedName>
</protein>
<keyword evidence="2" id="KW-1185">Reference proteome</keyword>
<evidence type="ECO:0000313" key="1">
    <source>
        <dbReference type="EMBL" id="CEH14797.1"/>
    </source>
</evidence>
<evidence type="ECO:0000313" key="2">
    <source>
        <dbReference type="Proteomes" id="UP000054845"/>
    </source>
</evidence>
<reference evidence="1 2" key="1">
    <citation type="submission" date="2014-09" db="EMBL/GenBank/DDBJ databases">
        <authorList>
            <person name="Magalhaes I.L.F."/>
            <person name="Oliveira U."/>
            <person name="Santos F.R."/>
            <person name="Vidigal T.H.D.A."/>
            <person name="Brescovit A.D."/>
            <person name="Santos A.J."/>
        </authorList>
    </citation>
    <scope>NUCLEOTIDE SEQUENCE [LARGE SCALE GENOMIC DNA]</scope>
</reference>
<name>A0A0P1BGZ0_9BASI</name>
<sequence length="67" mass="7277">MSSAHVCVGSTAWTNVCPPDRHIIVRGQMADWKEAPFGVDRDDGSCVRASLFLASILPALLSFFRLG</sequence>
<dbReference type="AlphaFoldDB" id="A0A0P1BGZ0"/>